<keyword evidence="2" id="KW-1185">Reference proteome</keyword>
<dbReference type="NCBIfam" id="TIGR04267">
    <property type="entry name" value="mod_HExxH"/>
    <property type="match status" value="1"/>
</dbReference>
<name>A0ABN3EC12_9ACTN</name>
<proteinExistence type="predicted"/>
<comment type="caution">
    <text evidence="1">The sequence shown here is derived from an EMBL/GenBank/DDBJ whole genome shotgun (WGS) entry which is preliminary data.</text>
</comment>
<organism evidence="1 2">
    <name type="scientific">Kitasatospora cystarginea</name>
    <dbReference type="NCBI Taxonomy" id="58350"/>
    <lineage>
        <taxon>Bacteria</taxon>
        <taxon>Bacillati</taxon>
        <taxon>Actinomycetota</taxon>
        <taxon>Actinomycetes</taxon>
        <taxon>Kitasatosporales</taxon>
        <taxon>Streptomycetaceae</taxon>
        <taxon>Kitasatospora</taxon>
    </lineage>
</organism>
<evidence type="ECO:0000313" key="2">
    <source>
        <dbReference type="Proteomes" id="UP001500305"/>
    </source>
</evidence>
<sequence>MAGGGTTSGAVGVLWVDPRSTWADRDLDEFLIHELGHTLLFLDECRFRLFTSYPKLLKQENWVTSAIRKTVRPLDKAYHSAVVATEVLLARDEFLGHPDSSVLHPISPLLTQGAIRSVQDIDRPQVRSLLTDHALGILRHCRDEVERLDRKHGWNVADFNRP</sequence>
<accession>A0ABN3EC12</accession>
<dbReference type="InterPro" id="IPR026337">
    <property type="entry name" value="AKG_HExxH"/>
</dbReference>
<dbReference type="EMBL" id="BAAATR010000018">
    <property type="protein sequence ID" value="GAA2253838.1"/>
    <property type="molecule type" value="Genomic_DNA"/>
</dbReference>
<dbReference type="Proteomes" id="UP001500305">
    <property type="component" value="Unassembled WGS sequence"/>
</dbReference>
<gene>
    <name evidence="1" type="ORF">GCM10010430_41990</name>
</gene>
<protein>
    <submittedName>
        <fullName evidence="1">Uncharacterized protein</fullName>
    </submittedName>
</protein>
<evidence type="ECO:0000313" key="1">
    <source>
        <dbReference type="EMBL" id="GAA2253838.1"/>
    </source>
</evidence>
<reference evidence="1 2" key="1">
    <citation type="journal article" date="2019" name="Int. J. Syst. Evol. Microbiol.">
        <title>The Global Catalogue of Microorganisms (GCM) 10K type strain sequencing project: providing services to taxonomists for standard genome sequencing and annotation.</title>
        <authorList>
            <consortium name="The Broad Institute Genomics Platform"/>
            <consortium name="The Broad Institute Genome Sequencing Center for Infectious Disease"/>
            <person name="Wu L."/>
            <person name="Ma J."/>
        </authorList>
    </citation>
    <scope>NUCLEOTIDE SEQUENCE [LARGE SCALE GENOMIC DNA]</scope>
    <source>
        <strain evidence="1 2">JCM 7356</strain>
    </source>
</reference>